<name>A0ABU1LPY1_9BURK</name>
<dbReference type="EMBL" id="JAVDRP010000003">
    <property type="protein sequence ID" value="MDR6408605.1"/>
    <property type="molecule type" value="Genomic_DNA"/>
</dbReference>
<protein>
    <submittedName>
        <fullName evidence="1">Uncharacterized protein</fullName>
    </submittedName>
</protein>
<reference evidence="1 2" key="1">
    <citation type="submission" date="2023-07" db="EMBL/GenBank/DDBJ databases">
        <title>Sorghum-associated microbial communities from plants grown in Nebraska, USA.</title>
        <authorList>
            <person name="Schachtman D."/>
        </authorList>
    </citation>
    <scope>NUCLEOTIDE SEQUENCE [LARGE SCALE GENOMIC DNA]</scope>
    <source>
        <strain evidence="1 2">DS1316</strain>
    </source>
</reference>
<gene>
    <name evidence="1" type="ORF">J2804_001998</name>
</gene>
<dbReference type="RefSeq" id="WP_310119951.1">
    <property type="nucleotide sequence ID" value="NZ_JAVDQV010000009.1"/>
</dbReference>
<organism evidence="1 2">
    <name type="scientific">Paraburkholderia terricola</name>
    <dbReference type="NCBI Taxonomy" id="169427"/>
    <lineage>
        <taxon>Bacteria</taxon>
        <taxon>Pseudomonadati</taxon>
        <taxon>Pseudomonadota</taxon>
        <taxon>Betaproteobacteria</taxon>
        <taxon>Burkholderiales</taxon>
        <taxon>Burkholderiaceae</taxon>
        <taxon>Paraburkholderia</taxon>
    </lineage>
</organism>
<keyword evidence="2" id="KW-1185">Reference proteome</keyword>
<comment type="caution">
    <text evidence="1">The sequence shown here is derived from an EMBL/GenBank/DDBJ whole genome shotgun (WGS) entry which is preliminary data.</text>
</comment>
<evidence type="ECO:0000313" key="2">
    <source>
        <dbReference type="Proteomes" id="UP001264340"/>
    </source>
</evidence>
<sequence>MAERSDTLNNVSFARRKAGIFLPELLPDTRGRLFVSTVLHGERYIQPAAKKNGAPFAGRAVFL</sequence>
<proteinExistence type="predicted"/>
<evidence type="ECO:0000313" key="1">
    <source>
        <dbReference type="EMBL" id="MDR6408605.1"/>
    </source>
</evidence>
<dbReference type="Proteomes" id="UP001264340">
    <property type="component" value="Unassembled WGS sequence"/>
</dbReference>
<accession>A0ABU1LPY1</accession>